<proteinExistence type="predicted"/>
<dbReference type="OrthoDB" id="1752934at2"/>
<dbReference type="HOGENOM" id="CLU_2811164_0_0_12"/>
<dbReference type="Proteomes" id="UP000009222">
    <property type="component" value="Chromosome"/>
</dbReference>
<protein>
    <recommendedName>
        <fullName evidence="3">CooT family nickel-binding protein</fullName>
    </recommendedName>
</protein>
<keyword evidence="2" id="KW-1185">Reference proteome</keyword>
<reference evidence="1 2" key="2">
    <citation type="journal article" date="2011" name="ISME J.">
        <title>RNA-seq reveals cooperative metabolic interactions between two termite-gut spirochete species in co-culture.</title>
        <authorList>
            <person name="Rosenthal A.Z."/>
            <person name="Matson E.G."/>
            <person name="Eldar A."/>
            <person name="Leadbetter J.R."/>
        </authorList>
    </citation>
    <scope>NUCLEOTIDE SEQUENCE [LARGE SCALE GENOMIC DNA]</scope>
    <source>
        <strain evidence="2">ATCC BAA-888 / DSM 13862 / ZAS-9</strain>
    </source>
</reference>
<accession>F5YDB5</accession>
<dbReference type="eggNOG" id="ENOG5030MEU">
    <property type="taxonomic scope" value="Bacteria"/>
</dbReference>
<dbReference type="AlphaFoldDB" id="F5YDB5"/>
<evidence type="ECO:0008006" key="3">
    <source>
        <dbReference type="Google" id="ProtNLM"/>
    </source>
</evidence>
<dbReference type="InParanoid" id="F5YDB5"/>
<evidence type="ECO:0000313" key="2">
    <source>
        <dbReference type="Proteomes" id="UP000009222"/>
    </source>
</evidence>
<dbReference type="EMBL" id="CP001841">
    <property type="protein sequence ID" value="AEF82607.1"/>
    <property type="molecule type" value="Genomic_DNA"/>
</dbReference>
<name>F5YDB5_LEAAZ</name>
<dbReference type="STRING" id="545695.TREAZ_1642"/>
<dbReference type="Pfam" id="PF10133">
    <property type="entry name" value="CooT"/>
    <property type="match status" value="1"/>
</dbReference>
<dbReference type="KEGG" id="taz:TREAZ_1642"/>
<gene>
    <name evidence="1" type="ordered locus">TREAZ_1642</name>
</gene>
<reference evidence="2" key="1">
    <citation type="submission" date="2009-12" db="EMBL/GenBank/DDBJ databases">
        <title>Complete sequence of Treponema azotonutricium strain ZAS-9.</title>
        <authorList>
            <person name="Tetu S.G."/>
            <person name="Matson E."/>
            <person name="Ren Q."/>
            <person name="Seshadri R."/>
            <person name="Elbourne L."/>
            <person name="Hassan K.A."/>
            <person name="Durkin A."/>
            <person name="Radune D."/>
            <person name="Mohamoud Y."/>
            <person name="Shay R."/>
            <person name="Jin S."/>
            <person name="Zhang X."/>
            <person name="Lucey K."/>
            <person name="Ballor N.R."/>
            <person name="Ottesen E."/>
            <person name="Rosenthal R."/>
            <person name="Allen A."/>
            <person name="Leadbetter J.R."/>
            <person name="Paulsen I.T."/>
        </authorList>
    </citation>
    <scope>NUCLEOTIDE SEQUENCE [LARGE SCALE GENOMIC DNA]</scope>
    <source>
        <strain evidence="2">ATCC BAA-888 / DSM 13862 / ZAS-9</strain>
    </source>
</reference>
<dbReference type="RefSeq" id="WP_015710380.1">
    <property type="nucleotide sequence ID" value="NC_015577.1"/>
</dbReference>
<dbReference type="InterPro" id="IPR019300">
    <property type="entry name" value="CooT"/>
</dbReference>
<evidence type="ECO:0000313" key="1">
    <source>
        <dbReference type="EMBL" id="AEF82607.1"/>
    </source>
</evidence>
<organism evidence="1 2">
    <name type="scientific">Leadbettera azotonutricia (strain ATCC BAA-888 / DSM 13862 / ZAS-9)</name>
    <name type="common">Treponema azotonutricium</name>
    <dbReference type="NCBI Taxonomy" id="545695"/>
    <lineage>
        <taxon>Bacteria</taxon>
        <taxon>Pseudomonadati</taxon>
        <taxon>Spirochaetota</taxon>
        <taxon>Spirochaetia</taxon>
        <taxon>Spirochaetales</taxon>
        <taxon>Breznakiellaceae</taxon>
        <taxon>Leadbettera</taxon>
    </lineage>
</organism>
<sequence length="67" mass="7487">MCLSTVYELGEGQTPRKLCEHVCTVSVSGDRLVFTDIIGVEVEFAGLIKNIDLTRNTINVSRCEQRQ</sequence>